<dbReference type="Gene3D" id="3.40.50.2300">
    <property type="match status" value="1"/>
</dbReference>
<gene>
    <name evidence="2" type="ORF">DIT97_11145</name>
</gene>
<dbReference type="Proteomes" id="UP000263642">
    <property type="component" value="Unassembled WGS sequence"/>
</dbReference>
<protein>
    <recommendedName>
        <fullName evidence="1">Response regulatory domain-containing protein</fullName>
    </recommendedName>
</protein>
<dbReference type="Pfam" id="PF00072">
    <property type="entry name" value="Response_reg"/>
    <property type="match status" value="1"/>
</dbReference>
<evidence type="ECO:0000259" key="1">
    <source>
        <dbReference type="Pfam" id="PF00072"/>
    </source>
</evidence>
<name>A0A3D3R4Q7_9PLAN</name>
<dbReference type="AlphaFoldDB" id="A0A3D3R4Q7"/>
<evidence type="ECO:0000313" key="3">
    <source>
        <dbReference type="Proteomes" id="UP000263642"/>
    </source>
</evidence>
<proteinExistence type="predicted"/>
<dbReference type="GO" id="GO:0000160">
    <property type="term" value="P:phosphorelay signal transduction system"/>
    <property type="evidence" value="ECO:0007669"/>
    <property type="project" value="InterPro"/>
</dbReference>
<dbReference type="InterPro" id="IPR011006">
    <property type="entry name" value="CheY-like_superfamily"/>
</dbReference>
<accession>A0A3D3R4Q7</accession>
<comment type="caution">
    <text evidence="2">The sequence shown here is derived from an EMBL/GenBank/DDBJ whole genome shotgun (WGS) entry which is preliminary data.</text>
</comment>
<organism evidence="2 3">
    <name type="scientific">Gimesia maris</name>
    <dbReference type="NCBI Taxonomy" id="122"/>
    <lineage>
        <taxon>Bacteria</taxon>
        <taxon>Pseudomonadati</taxon>
        <taxon>Planctomycetota</taxon>
        <taxon>Planctomycetia</taxon>
        <taxon>Planctomycetales</taxon>
        <taxon>Planctomycetaceae</taxon>
        <taxon>Gimesia</taxon>
    </lineage>
</organism>
<reference evidence="2 3" key="1">
    <citation type="journal article" date="2018" name="Nat. Biotechnol.">
        <title>A standardized bacterial taxonomy based on genome phylogeny substantially revises the tree of life.</title>
        <authorList>
            <person name="Parks D.H."/>
            <person name="Chuvochina M."/>
            <person name="Waite D.W."/>
            <person name="Rinke C."/>
            <person name="Skarshewski A."/>
            <person name="Chaumeil P.A."/>
            <person name="Hugenholtz P."/>
        </authorList>
    </citation>
    <scope>NUCLEOTIDE SEQUENCE [LARGE SCALE GENOMIC DNA]</scope>
    <source>
        <strain evidence="2">UBA9375</strain>
    </source>
</reference>
<dbReference type="InterPro" id="IPR001789">
    <property type="entry name" value="Sig_transdc_resp-reg_receiver"/>
</dbReference>
<dbReference type="EMBL" id="DQAY01000062">
    <property type="protein sequence ID" value="HCO23576.1"/>
    <property type="molecule type" value="Genomic_DNA"/>
</dbReference>
<dbReference type="SUPFAM" id="SSF52172">
    <property type="entry name" value="CheY-like"/>
    <property type="match status" value="1"/>
</dbReference>
<sequence length="123" mass="13743">MPKRVLSVGQCVPDSSSLSRFLTSHFDVKIDQADVENDTMEKLKSTVYDLVLINRKLDADYSDGIELIQKIKAGSDVKQSPLMLVSNYPEYQEQAVEVGAVYGIGKDQYRDPQTAARLQPYLG</sequence>
<feature type="domain" description="Response regulatory" evidence="1">
    <location>
        <begin position="17"/>
        <end position="108"/>
    </location>
</feature>
<evidence type="ECO:0000313" key="2">
    <source>
        <dbReference type="EMBL" id="HCO23576.1"/>
    </source>
</evidence>